<accession>M4BD26</accession>
<dbReference type="HOGENOM" id="CLU_135327_0_0_1"/>
<sequence length="195" mass="20620">MRLLSAIAEEAKTLNAASNRLPAASSTQPAAVAAVGSRGASPRDIRDSDLMLIYSGESAGYTDSKKTAATTEPEVAKPDSTKSVSRSAMSLAERRDIFGSSDESDALSLRRSRLLESDRGGGKSQLNDDDGDAVMRHHQDDSSGRGVGTSIDTTQEARDSRHFVCGYREKGVAVSSASVRSLFRHAGTIIGTVSR</sequence>
<feature type="region of interest" description="Disordered" evidence="1">
    <location>
        <begin position="61"/>
        <end position="89"/>
    </location>
</feature>
<reference evidence="3" key="1">
    <citation type="journal article" date="2010" name="Science">
        <title>Signatures of adaptation to obligate biotrophy in the Hyaloperonospora arabidopsidis genome.</title>
        <authorList>
            <person name="Baxter L."/>
            <person name="Tripathy S."/>
            <person name="Ishaque N."/>
            <person name="Boot N."/>
            <person name="Cabral A."/>
            <person name="Kemen E."/>
            <person name="Thines M."/>
            <person name="Ah-Fong A."/>
            <person name="Anderson R."/>
            <person name="Badejoko W."/>
            <person name="Bittner-Eddy P."/>
            <person name="Boore J.L."/>
            <person name="Chibucos M.C."/>
            <person name="Coates M."/>
            <person name="Dehal P."/>
            <person name="Delehaunty K."/>
            <person name="Dong S."/>
            <person name="Downton P."/>
            <person name="Dumas B."/>
            <person name="Fabro G."/>
            <person name="Fronick C."/>
            <person name="Fuerstenberg S.I."/>
            <person name="Fulton L."/>
            <person name="Gaulin E."/>
            <person name="Govers F."/>
            <person name="Hughes L."/>
            <person name="Humphray S."/>
            <person name="Jiang R.H."/>
            <person name="Judelson H."/>
            <person name="Kamoun S."/>
            <person name="Kyung K."/>
            <person name="Meijer H."/>
            <person name="Minx P."/>
            <person name="Morris P."/>
            <person name="Nelson J."/>
            <person name="Phuntumart V."/>
            <person name="Qutob D."/>
            <person name="Rehmany A."/>
            <person name="Rougon-Cardoso A."/>
            <person name="Ryden P."/>
            <person name="Torto-Alalibo T."/>
            <person name="Studholme D."/>
            <person name="Wang Y."/>
            <person name="Win J."/>
            <person name="Wood J."/>
            <person name="Clifton S.W."/>
            <person name="Rogers J."/>
            <person name="Van den Ackerveken G."/>
            <person name="Jones J.D."/>
            <person name="McDowell J.M."/>
            <person name="Beynon J."/>
            <person name="Tyler B.M."/>
        </authorList>
    </citation>
    <scope>NUCLEOTIDE SEQUENCE [LARGE SCALE GENOMIC DNA]</scope>
    <source>
        <strain evidence="3">Emoy2</strain>
    </source>
</reference>
<dbReference type="InParanoid" id="M4BD26"/>
<feature type="compositionally biased region" description="Basic and acidic residues" evidence="1">
    <location>
        <begin position="133"/>
        <end position="143"/>
    </location>
</feature>
<evidence type="ECO:0000313" key="2">
    <source>
        <dbReference type="EnsemblProtists" id="HpaP804193"/>
    </source>
</evidence>
<evidence type="ECO:0000313" key="3">
    <source>
        <dbReference type="Proteomes" id="UP000011713"/>
    </source>
</evidence>
<protein>
    <submittedName>
        <fullName evidence="2">Uncharacterized protein</fullName>
    </submittedName>
</protein>
<feature type="region of interest" description="Disordered" evidence="1">
    <location>
        <begin position="114"/>
        <end position="152"/>
    </location>
</feature>
<keyword evidence="3" id="KW-1185">Reference proteome</keyword>
<dbReference type="AlphaFoldDB" id="M4BD26"/>
<dbReference type="Proteomes" id="UP000011713">
    <property type="component" value="Unassembled WGS sequence"/>
</dbReference>
<organism evidence="2 3">
    <name type="scientific">Hyaloperonospora arabidopsidis (strain Emoy2)</name>
    <name type="common">Downy mildew agent</name>
    <name type="synonym">Peronospora arabidopsidis</name>
    <dbReference type="NCBI Taxonomy" id="559515"/>
    <lineage>
        <taxon>Eukaryota</taxon>
        <taxon>Sar</taxon>
        <taxon>Stramenopiles</taxon>
        <taxon>Oomycota</taxon>
        <taxon>Peronosporomycetes</taxon>
        <taxon>Peronosporales</taxon>
        <taxon>Peronosporaceae</taxon>
        <taxon>Hyaloperonospora</taxon>
    </lineage>
</organism>
<proteinExistence type="predicted"/>
<dbReference type="EMBL" id="JH598146">
    <property type="status" value="NOT_ANNOTATED_CDS"/>
    <property type="molecule type" value="Genomic_DNA"/>
</dbReference>
<dbReference type="EnsemblProtists" id="HpaT804193">
    <property type="protein sequence ID" value="HpaP804193"/>
    <property type="gene ID" value="HpaG804193"/>
</dbReference>
<evidence type="ECO:0000256" key="1">
    <source>
        <dbReference type="SAM" id="MobiDB-lite"/>
    </source>
</evidence>
<name>M4BD26_HYAAE</name>
<dbReference type="VEuPathDB" id="FungiDB:HpaG804193"/>
<reference evidence="2" key="2">
    <citation type="submission" date="2015-06" db="UniProtKB">
        <authorList>
            <consortium name="EnsemblProtists"/>
        </authorList>
    </citation>
    <scope>IDENTIFICATION</scope>
    <source>
        <strain evidence="2">Emoy2</strain>
    </source>
</reference>